<sequence length="340" mass="36115">MQSRFKQAALFSVKLLLSIAVLVYIARGLDLNRLRSHLVSVDPSLFILALALIFLQTFALNGRWELIMRALGVSLDWLAGWRILMISLWFNQVLPSSVGGDAVRMWMLRQRGVQWPEAVKGVAADRFTALIGLIVLMVAGFPFLMSRVSNEAAILAIGALTLAGVAGTVVLLTLDRLPKRLIAFPAIASFVRFGTLVRFLLLRSEHRGLLFGSALFIHLVTATACYALARGVGAQLSVVDAGILIPPVVLLTAVPISISGWGVREGAMVACLGLAGIPSEEALSVSILLGGVSVIIGLAGGVIWLASPERGSYSADKAAKAAEESPNCGLAKAEEVSSHP</sequence>
<evidence type="ECO:0008006" key="9">
    <source>
        <dbReference type="Google" id="ProtNLM"/>
    </source>
</evidence>
<gene>
    <name evidence="7" type="ORF">FBZ96_103169</name>
</gene>
<dbReference type="RefSeq" id="WP_145660397.1">
    <property type="nucleotide sequence ID" value="NZ_VITK01000003.1"/>
</dbReference>
<dbReference type="EMBL" id="VITK01000003">
    <property type="protein sequence ID" value="TWB01398.1"/>
    <property type="molecule type" value="Genomic_DNA"/>
</dbReference>
<dbReference type="OrthoDB" id="9788795at2"/>
<evidence type="ECO:0000256" key="1">
    <source>
        <dbReference type="ARBA" id="ARBA00004651"/>
    </source>
</evidence>
<evidence type="ECO:0000313" key="8">
    <source>
        <dbReference type="Proteomes" id="UP000319949"/>
    </source>
</evidence>
<evidence type="ECO:0000256" key="6">
    <source>
        <dbReference type="SAM" id="Phobius"/>
    </source>
</evidence>
<keyword evidence="4 6" id="KW-1133">Transmembrane helix</keyword>
<feature type="transmembrane region" description="Helical" evidence="6">
    <location>
        <begin position="127"/>
        <end position="146"/>
    </location>
</feature>
<organism evidence="7 8">
    <name type="scientific">Bradyrhizobium stylosanthis</name>
    <dbReference type="NCBI Taxonomy" id="1803665"/>
    <lineage>
        <taxon>Bacteria</taxon>
        <taxon>Pseudomonadati</taxon>
        <taxon>Pseudomonadota</taxon>
        <taxon>Alphaproteobacteria</taxon>
        <taxon>Hyphomicrobiales</taxon>
        <taxon>Nitrobacteraceae</taxon>
        <taxon>Bradyrhizobium</taxon>
    </lineage>
</organism>
<proteinExistence type="predicted"/>
<feature type="transmembrane region" description="Helical" evidence="6">
    <location>
        <begin position="152"/>
        <end position="174"/>
    </location>
</feature>
<keyword evidence="8" id="KW-1185">Reference proteome</keyword>
<feature type="transmembrane region" description="Helical" evidence="6">
    <location>
        <begin position="79"/>
        <end position="106"/>
    </location>
</feature>
<feature type="transmembrane region" description="Helical" evidence="6">
    <location>
        <begin position="241"/>
        <end position="263"/>
    </location>
</feature>
<feature type="transmembrane region" description="Helical" evidence="6">
    <location>
        <begin position="283"/>
        <end position="306"/>
    </location>
</feature>
<dbReference type="GO" id="GO:0005886">
    <property type="term" value="C:plasma membrane"/>
    <property type="evidence" value="ECO:0007669"/>
    <property type="project" value="UniProtKB-SubCell"/>
</dbReference>
<dbReference type="AlphaFoldDB" id="A0A560DWB2"/>
<feature type="transmembrane region" description="Helical" evidence="6">
    <location>
        <begin position="208"/>
        <end position="229"/>
    </location>
</feature>
<keyword evidence="5 6" id="KW-0472">Membrane</keyword>
<name>A0A560DWB2_9BRAD</name>
<evidence type="ECO:0000313" key="7">
    <source>
        <dbReference type="EMBL" id="TWB01398.1"/>
    </source>
</evidence>
<dbReference type="STRING" id="1803665.GCA_001641335_00464"/>
<protein>
    <recommendedName>
        <fullName evidence="9">Lysylphosphatidylglycerol synthase-like protein</fullName>
    </recommendedName>
</protein>
<keyword evidence="2" id="KW-1003">Cell membrane</keyword>
<dbReference type="PANTHER" id="PTHR40277">
    <property type="entry name" value="BLL5419 PROTEIN"/>
    <property type="match status" value="1"/>
</dbReference>
<keyword evidence="3 6" id="KW-0812">Transmembrane</keyword>
<feature type="transmembrane region" description="Helical" evidence="6">
    <location>
        <begin position="6"/>
        <end position="26"/>
    </location>
</feature>
<reference evidence="7 8" key="1">
    <citation type="submission" date="2019-06" db="EMBL/GenBank/DDBJ databases">
        <title>Genomic Encyclopedia of Type Strains, Phase IV (KMG-V): Genome sequencing to study the core and pangenomes of soil and plant-associated prokaryotes.</title>
        <authorList>
            <person name="Whitman W."/>
        </authorList>
    </citation>
    <scope>NUCLEOTIDE SEQUENCE [LARGE SCALE GENOMIC DNA]</scope>
    <source>
        <strain evidence="7 8">BR 510</strain>
    </source>
</reference>
<comment type="caution">
    <text evidence="7">The sequence shown here is derived from an EMBL/GenBank/DDBJ whole genome shotgun (WGS) entry which is preliminary data.</text>
</comment>
<dbReference type="PANTHER" id="PTHR40277:SF1">
    <property type="entry name" value="BLL5419 PROTEIN"/>
    <property type="match status" value="1"/>
</dbReference>
<evidence type="ECO:0000256" key="2">
    <source>
        <dbReference type="ARBA" id="ARBA00022475"/>
    </source>
</evidence>
<accession>A0A560DWB2</accession>
<evidence type="ECO:0000256" key="3">
    <source>
        <dbReference type="ARBA" id="ARBA00022692"/>
    </source>
</evidence>
<evidence type="ECO:0000256" key="5">
    <source>
        <dbReference type="ARBA" id="ARBA00023136"/>
    </source>
</evidence>
<dbReference type="NCBIfam" id="TIGR00374">
    <property type="entry name" value="flippase-like domain"/>
    <property type="match status" value="1"/>
</dbReference>
<feature type="transmembrane region" description="Helical" evidence="6">
    <location>
        <begin position="181"/>
        <end position="202"/>
    </location>
</feature>
<feature type="transmembrane region" description="Helical" evidence="6">
    <location>
        <begin position="38"/>
        <end position="59"/>
    </location>
</feature>
<dbReference type="InterPro" id="IPR022791">
    <property type="entry name" value="L-PG_synthase/AglD"/>
</dbReference>
<dbReference type="Proteomes" id="UP000319949">
    <property type="component" value="Unassembled WGS sequence"/>
</dbReference>
<evidence type="ECO:0000256" key="4">
    <source>
        <dbReference type="ARBA" id="ARBA00022989"/>
    </source>
</evidence>
<dbReference type="Pfam" id="PF03706">
    <property type="entry name" value="LPG_synthase_TM"/>
    <property type="match status" value="1"/>
</dbReference>
<comment type="subcellular location">
    <subcellularLocation>
        <location evidence="1">Cell membrane</location>
        <topology evidence="1">Multi-pass membrane protein</topology>
    </subcellularLocation>
</comment>